<organism evidence="1 2">
    <name type="scientific">Parnassius apollo</name>
    <name type="common">Apollo butterfly</name>
    <name type="synonym">Papilio apollo</name>
    <dbReference type="NCBI Taxonomy" id="110799"/>
    <lineage>
        <taxon>Eukaryota</taxon>
        <taxon>Metazoa</taxon>
        <taxon>Ecdysozoa</taxon>
        <taxon>Arthropoda</taxon>
        <taxon>Hexapoda</taxon>
        <taxon>Insecta</taxon>
        <taxon>Pterygota</taxon>
        <taxon>Neoptera</taxon>
        <taxon>Endopterygota</taxon>
        <taxon>Lepidoptera</taxon>
        <taxon>Glossata</taxon>
        <taxon>Ditrysia</taxon>
        <taxon>Papilionoidea</taxon>
        <taxon>Papilionidae</taxon>
        <taxon>Parnassiinae</taxon>
        <taxon>Parnassini</taxon>
        <taxon>Parnassius</taxon>
        <taxon>Parnassius</taxon>
    </lineage>
</organism>
<reference evidence="1" key="1">
    <citation type="submission" date="2021-04" db="EMBL/GenBank/DDBJ databases">
        <authorList>
            <person name="Tunstrom K."/>
        </authorList>
    </citation>
    <scope>NUCLEOTIDE SEQUENCE</scope>
</reference>
<dbReference type="PANTHER" id="PTHR39953">
    <property type="entry name" value="RE54151P"/>
    <property type="match status" value="1"/>
</dbReference>
<evidence type="ECO:0000313" key="1">
    <source>
        <dbReference type="EMBL" id="CAG4965209.1"/>
    </source>
</evidence>
<dbReference type="PANTHER" id="PTHR39953:SF1">
    <property type="entry name" value="RE54151P"/>
    <property type="match status" value="1"/>
</dbReference>
<gene>
    <name evidence="1" type="ORF">PAPOLLO_LOCUS7369</name>
</gene>
<evidence type="ECO:0000313" key="2">
    <source>
        <dbReference type="Proteomes" id="UP000691718"/>
    </source>
</evidence>
<comment type="caution">
    <text evidence="1">The sequence shown here is derived from an EMBL/GenBank/DDBJ whole genome shotgun (WGS) entry which is preliminary data.</text>
</comment>
<proteinExistence type="predicted"/>
<dbReference type="Proteomes" id="UP000691718">
    <property type="component" value="Unassembled WGS sequence"/>
</dbReference>
<accession>A0A8S3WKC9</accession>
<sequence length="152" mass="17212">MSANKVEAGFVQAQSDNLPKVDSFMVFDYLSNHSKFTSAEVRGWKLQRSARETYGDDAVGFVQVQRSGRVCTVKAKITPEHRIKSKAYSCTFTCDEKEETVLNVDCHDCAAQKGGCKHSVPFLMWLHRRSEEPSPTEKKMLLGQTKAGYHRY</sequence>
<dbReference type="AlphaFoldDB" id="A0A8S3WKC9"/>
<dbReference type="OrthoDB" id="261614at2759"/>
<protein>
    <submittedName>
        <fullName evidence="1">(apollo) hypothetical protein</fullName>
    </submittedName>
</protein>
<keyword evidence="2" id="KW-1185">Reference proteome</keyword>
<name>A0A8S3WKC9_PARAO</name>
<dbReference type="EMBL" id="CAJQZP010000508">
    <property type="protein sequence ID" value="CAG4965209.1"/>
    <property type="molecule type" value="Genomic_DNA"/>
</dbReference>